<dbReference type="SUPFAM" id="SSF47336">
    <property type="entry name" value="ACP-like"/>
    <property type="match status" value="1"/>
</dbReference>
<dbReference type="RefSeq" id="WP_310455099.1">
    <property type="nucleotide sequence ID" value="NZ_JAVKPH010000001.1"/>
</dbReference>
<feature type="domain" description="Carrier" evidence="1">
    <location>
        <begin position="1"/>
        <end position="75"/>
    </location>
</feature>
<sequence>MTLTLDDMRADLAAALDLPPEAIGMEENVYDLGLDSMRLMDLMLRWEAAGVAIDYGVLSERLTLAAWWAEAERLQSGA</sequence>
<protein>
    <submittedName>
        <fullName evidence="2">Phosphopantetheine-binding protein</fullName>
    </submittedName>
</protein>
<dbReference type="InterPro" id="IPR009081">
    <property type="entry name" value="PP-bd_ACP"/>
</dbReference>
<dbReference type="EMBL" id="JAVKPH010000001">
    <property type="protein sequence ID" value="MDR5651060.1"/>
    <property type="molecule type" value="Genomic_DNA"/>
</dbReference>
<reference evidence="2 3" key="1">
    <citation type="submission" date="2023-09" db="EMBL/GenBank/DDBJ databases">
        <title>Xinfangfangia sedmenti sp. nov., isolated the sedment.</title>
        <authorList>
            <person name="Xu L."/>
        </authorList>
    </citation>
    <scope>NUCLEOTIDE SEQUENCE [LARGE SCALE GENOMIC DNA]</scope>
    <source>
        <strain evidence="2 3">LG-4</strain>
    </source>
</reference>
<keyword evidence="3" id="KW-1185">Reference proteome</keyword>
<dbReference type="Proteomes" id="UP001247754">
    <property type="component" value="Unassembled WGS sequence"/>
</dbReference>
<evidence type="ECO:0000259" key="1">
    <source>
        <dbReference type="PROSITE" id="PS50075"/>
    </source>
</evidence>
<dbReference type="InterPro" id="IPR036736">
    <property type="entry name" value="ACP-like_sf"/>
</dbReference>
<gene>
    <name evidence="2" type="ORF">RGD00_00460</name>
</gene>
<evidence type="ECO:0000313" key="3">
    <source>
        <dbReference type="Proteomes" id="UP001247754"/>
    </source>
</evidence>
<evidence type="ECO:0000313" key="2">
    <source>
        <dbReference type="EMBL" id="MDR5651060.1"/>
    </source>
</evidence>
<dbReference type="Gene3D" id="1.10.1200.10">
    <property type="entry name" value="ACP-like"/>
    <property type="match status" value="1"/>
</dbReference>
<comment type="caution">
    <text evidence="2">The sequence shown here is derived from an EMBL/GenBank/DDBJ whole genome shotgun (WGS) entry which is preliminary data.</text>
</comment>
<proteinExistence type="predicted"/>
<dbReference type="Pfam" id="PF00550">
    <property type="entry name" value="PP-binding"/>
    <property type="match status" value="1"/>
</dbReference>
<dbReference type="PROSITE" id="PS50075">
    <property type="entry name" value="CARRIER"/>
    <property type="match status" value="1"/>
</dbReference>
<accession>A0ABU1F2H7</accession>
<organism evidence="2 3">
    <name type="scientific">Ruixingdingia sedimenti</name>
    <dbReference type="NCBI Taxonomy" id="3073604"/>
    <lineage>
        <taxon>Bacteria</taxon>
        <taxon>Pseudomonadati</taxon>
        <taxon>Pseudomonadota</taxon>
        <taxon>Alphaproteobacteria</taxon>
        <taxon>Rhodobacterales</taxon>
        <taxon>Paracoccaceae</taxon>
        <taxon>Ruixingdingia</taxon>
    </lineage>
</organism>
<name>A0ABU1F2H7_9RHOB</name>